<comment type="caution">
    <text evidence="1">The sequence shown here is derived from an EMBL/GenBank/DDBJ whole genome shotgun (WGS) entry which is preliminary data.</text>
</comment>
<dbReference type="SUPFAM" id="SSF51735">
    <property type="entry name" value="NAD(P)-binding Rossmann-fold domains"/>
    <property type="match status" value="1"/>
</dbReference>
<name>A0A0F9L6D0_9ZZZZ</name>
<protein>
    <recommendedName>
        <fullName evidence="2">SDR family oxidoreductase</fullName>
    </recommendedName>
</protein>
<gene>
    <name evidence="1" type="ORF">LCGC14_1550650</name>
</gene>
<reference evidence="1" key="1">
    <citation type="journal article" date="2015" name="Nature">
        <title>Complex archaea that bridge the gap between prokaryotes and eukaryotes.</title>
        <authorList>
            <person name="Spang A."/>
            <person name="Saw J.H."/>
            <person name="Jorgensen S.L."/>
            <person name="Zaremba-Niedzwiedzka K."/>
            <person name="Martijn J."/>
            <person name="Lind A.E."/>
            <person name="van Eijk R."/>
            <person name="Schleper C."/>
            <person name="Guy L."/>
            <person name="Ettema T.J."/>
        </authorList>
    </citation>
    <scope>NUCLEOTIDE SEQUENCE</scope>
</reference>
<feature type="non-terminal residue" evidence="1">
    <location>
        <position position="1"/>
    </location>
</feature>
<dbReference type="AlphaFoldDB" id="A0A0F9L6D0"/>
<organism evidence="1">
    <name type="scientific">marine sediment metagenome</name>
    <dbReference type="NCBI Taxonomy" id="412755"/>
    <lineage>
        <taxon>unclassified sequences</taxon>
        <taxon>metagenomes</taxon>
        <taxon>ecological metagenomes</taxon>
    </lineage>
</organism>
<evidence type="ECO:0000313" key="1">
    <source>
        <dbReference type="EMBL" id="KKM57639.1"/>
    </source>
</evidence>
<evidence type="ECO:0008006" key="2">
    <source>
        <dbReference type="Google" id="ProtNLM"/>
    </source>
</evidence>
<dbReference type="Gene3D" id="3.40.50.720">
    <property type="entry name" value="NAD(P)-binding Rossmann-like Domain"/>
    <property type="match status" value="1"/>
</dbReference>
<dbReference type="EMBL" id="LAZR01011849">
    <property type="protein sequence ID" value="KKM57639.1"/>
    <property type="molecule type" value="Genomic_DNA"/>
</dbReference>
<proteinExistence type="predicted"/>
<sequence length="47" mass="5164">DGTPVPRLLRPPVPKNIADLALFLASSASDHITGELLIIRGHFSWDR</sequence>
<dbReference type="InterPro" id="IPR036291">
    <property type="entry name" value="NAD(P)-bd_dom_sf"/>
</dbReference>
<accession>A0A0F9L6D0</accession>